<reference evidence="3 4" key="1">
    <citation type="submission" date="2016-01" db="EMBL/GenBank/DDBJ databases">
        <title>Investigation of taxonomic status of Bacillus aminovorans.</title>
        <authorList>
            <person name="Verma A."/>
            <person name="Pal Y."/>
            <person name="Krishnamurthi S."/>
        </authorList>
    </citation>
    <scope>NUCLEOTIDE SEQUENCE [LARGE SCALE GENOMIC DNA]</scope>
    <source>
        <strain evidence="2 3">DSM 1314</strain>
        <strain evidence="1 4">DSM 4337</strain>
    </source>
</reference>
<sequence length="170" mass="19292">MKWAGAFFIILASFLIGQRKSKAYTNRVLHIRQFESALLTMQSAILFGADSIEATTRFIAETIEKPAALFFRDFAEQLSSTETSATRIWTHTLQRHNDFFALNPSDIRLIEQAGNMLGSCTQEAEERRIKHVLKQLEKRREEAVAEEQRFAGMVRAISVLSGLLTAILLM</sequence>
<dbReference type="InterPro" id="IPR014198">
    <property type="entry name" value="Spore_III_AB"/>
</dbReference>
<dbReference type="EMBL" id="LQWZ01000023">
    <property type="protein sequence ID" value="OAH55991.1"/>
    <property type="molecule type" value="Genomic_DNA"/>
</dbReference>
<evidence type="ECO:0008006" key="5">
    <source>
        <dbReference type="Google" id="ProtNLM"/>
    </source>
</evidence>
<protein>
    <recommendedName>
        <fullName evidence="5">Stage III sporulation protein AB</fullName>
    </recommendedName>
</protein>
<evidence type="ECO:0000313" key="1">
    <source>
        <dbReference type="EMBL" id="OAH55991.1"/>
    </source>
</evidence>
<dbReference type="RefSeq" id="WP_018393895.1">
    <property type="nucleotide sequence ID" value="NZ_JBCNAN010000021.1"/>
</dbReference>
<evidence type="ECO:0000313" key="4">
    <source>
        <dbReference type="Proteomes" id="UP000077271"/>
    </source>
</evidence>
<dbReference type="STRING" id="29332.AWH48_04765"/>
<gene>
    <name evidence="1" type="ORF">AWH48_04765</name>
    <name evidence="2" type="ORF">AWH49_05420</name>
</gene>
<name>A0A177L048_9BACI</name>
<dbReference type="EMBL" id="LQWY01000073">
    <property type="protein sequence ID" value="OAH58131.1"/>
    <property type="molecule type" value="Genomic_DNA"/>
</dbReference>
<dbReference type="Proteomes" id="UP000077271">
    <property type="component" value="Unassembled WGS sequence"/>
</dbReference>
<organism evidence="2 3">
    <name type="scientific">Domibacillus aminovorans</name>
    <dbReference type="NCBI Taxonomy" id="29332"/>
    <lineage>
        <taxon>Bacteria</taxon>
        <taxon>Bacillati</taxon>
        <taxon>Bacillota</taxon>
        <taxon>Bacilli</taxon>
        <taxon>Bacillales</taxon>
        <taxon>Bacillaceae</taxon>
        <taxon>Domibacillus</taxon>
    </lineage>
</organism>
<evidence type="ECO:0000313" key="2">
    <source>
        <dbReference type="EMBL" id="OAH58131.1"/>
    </source>
</evidence>
<accession>A0A177L048</accession>
<dbReference type="Pfam" id="PF09548">
    <property type="entry name" value="Spore_III_AB"/>
    <property type="match status" value="1"/>
</dbReference>
<dbReference type="Proteomes" id="UP000076935">
    <property type="component" value="Unassembled WGS sequence"/>
</dbReference>
<dbReference type="AlphaFoldDB" id="A0A177L048"/>
<dbReference type="PIRSF" id="PIRSF021435">
    <property type="entry name" value="SpoIIIAB"/>
    <property type="match status" value="1"/>
</dbReference>
<keyword evidence="3" id="KW-1185">Reference proteome</keyword>
<evidence type="ECO:0000313" key="3">
    <source>
        <dbReference type="Proteomes" id="UP000076935"/>
    </source>
</evidence>
<proteinExistence type="predicted"/>
<comment type="caution">
    <text evidence="2">The sequence shown here is derived from an EMBL/GenBank/DDBJ whole genome shotgun (WGS) entry which is preliminary data.</text>
</comment>